<sequence length="40" mass="4900">MFVLSDHQPLRKQASGILSTAQLYEKKENWEENYQRYRKL</sequence>
<evidence type="ECO:0000313" key="1">
    <source>
        <dbReference type="EMBL" id="CEK42538.1"/>
    </source>
</evidence>
<organism evidence="1">
    <name type="scientific">Pseudomonas fluorescens (strain SBW25)</name>
    <dbReference type="NCBI Taxonomy" id="216595"/>
    <lineage>
        <taxon>Bacteria</taxon>
        <taxon>Pseudomonadati</taxon>
        <taxon>Pseudomonadota</taxon>
        <taxon>Gammaproteobacteria</taxon>
        <taxon>Pseudomonadales</taxon>
        <taxon>Pseudomonadaceae</taxon>
        <taxon>Pseudomonas</taxon>
    </lineage>
</organism>
<protein>
    <submittedName>
        <fullName evidence="1">Uncharacterized protein</fullName>
    </submittedName>
</protein>
<accession>A0A0G4E699</accession>
<dbReference type="AlphaFoldDB" id="A0A0G4E699"/>
<dbReference type="EMBL" id="LN713927">
    <property type="protein sequence ID" value="CEK42538.1"/>
    <property type="molecule type" value="Genomic_DNA"/>
</dbReference>
<reference evidence="1" key="1">
    <citation type="submission" date="2014-12" db="EMBL/GenBank/DDBJ databases">
        <authorList>
            <person name="Hall J."/>
        </authorList>
    </citation>
    <scope>NUCLEOTIDE SEQUENCE [LARGE SCALE GENOMIC DNA]</scope>
    <source>
        <strain evidence="1">SBW25</strain>
        <plasmid evidence="1">pQBR55</plasmid>
    </source>
</reference>
<geneLocation type="plasmid" evidence="1">
    <name>pQBR55</name>
</geneLocation>
<reference evidence="1" key="2">
    <citation type="submission" date="2015-06" db="EMBL/GenBank/DDBJ databases">
        <title>Environmentally co-occuring mercury resistance plasmids are genetically and phenotypically diverse and confer variable context-dependent fitness effects.</title>
        <authorList>
            <person name="Hall J.P.J."/>
            <person name="Harrison E."/>
            <person name="Lilley A.K."/>
            <person name="Paterson S."/>
            <person name="Spiers A.J."/>
            <person name="Brockhurst M.A."/>
        </authorList>
    </citation>
    <scope>NUCLEOTIDE SEQUENCE [LARGE SCALE GENOMIC DNA]</scope>
    <source>
        <strain evidence="1">SBW25</strain>
        <plasmid evidence="1">pQBR55</plasmid>
    </source>
</reference>
<proteinExistence type="predicted"/>
<name>A0A0G4E699_PSEFS</name>
<keyword evidence="1" id="KW-0614">Plasmid</keyword>
<gene>
    <name evidence="1" type="ORF">PQBR55_0159</name>
</gene>